<keyword evidence="1" id="KW-0175">Coiled coil</keyword>
<protein>
    <submittedName>
        <fullName evidence="3">Uncharacterized protein</fullName>
    </submittedName>
</protein>
<accession>A0A061R0A8</accession>
<evidence type="ECO:0000256" key="2">
    <source>
        <dbReference type="SAM" id="MobiDB-lite"/>
    </source>
</evidence>
<evidence type="ECO:0000256" key="1">
    <source>
        <dbReference type="SAM" id="Coils"/>
    </source>
</evidence>
<dbReference type="EMBL" id="GBEZ01022732">
    <property type="protein sequence ID" value="JAC64119.1"/>
    <property type="molecule type" value="Transcribed_RNA"/>
</dbReference>
<name>A0A061R0A8_9CHLO</name>
<gene>
    <name evidence="3" type="ORF">TSPGSL018_19019</name>
</gene>
<organism evidence="3">
    <name type="scientific">Tetraselmis sp. GSL018</name>
    <dbReference type="NCBI Taxonomy" id="582737"/>
    <lineage>
        <taxon>Eukaryota</taxon>
        <taxon>Viridiplantae</taxon>
        <taxon>Chlorophyta</taxon>
        <taxon>core chlorophytes</taxon>
        <taxon>Chlorodendrophyceae</taxon>
        <taxon>Chlorodendrales</taxon>
        <taxon>Chlorodendraceae</taxon>
        <taxon>Tetraselmis</taxon>
    </lineage>
</organism>
<dbReference type="AlphaFoldDB" id="A0A061R0A8"/>
<feature type="region of interest" description="Disordered" evidence="2">
    <location>
        <begin position="280"/>
        <end position="305"/>
    </location>
</feature>
<sequence>MVFECFTKPERLTKRKKGTTNTSYQDSPPRVTSSSPAACSRQGPTNFSGKGEGLAEDTENNMKFCNQDEDLSLELQNCRLEITRLKGEVAGWELEAEKLKEQVHIRDLHINTLQRELDIHKEALQRLGPEHCYEHCSAKDITTGVTGNQSHEFTEKWSKTREGDNQISGKKVSSDLWPFSAFDSAQNSLITEAVASQNDGNSYHFPTRLNKSQQVIIHTVRDALETLQSELAHSSKQTRVLERKCHKLLADSLDQVALFECGSPCANKDLSTDMVTEENKQSQHLQTLDLGRSSTPKPGNLVPSYDDGRSCFRPASLSVCDTRRASSESAGSSFQDFPLPCQQCSSEMNSFDGPRSSVRAMASRIEHRLRGVSRSSGEGFYDVDSPKCLFSVPELVRSRSRDRLSWVEAIFKELQRCTGGNAEAVLERLREEGSFTRLSDARSAFGVYVCDIFRQDANAIFEVEEAIERVAHGNLNA</sequence>
<evidence type="ECO:0000313" key="3">
    <source>
        <dbReference type="EMBL" id="JAC64119.1"/>
    </source>
</evidence>
<feature type="region of interest" description="Disordered" evidence="2">
    <location>
        <begin position="1"/>
        <end position="55"/>
    </location>
</feature>
<feature type="coiled-coil region" evidence="1">
    <location>
        <begin position="75"/>
        <end position="102"/>
    </location>
</feature>
<feature type="compositionally biased region" description="Polar residues" evidence="2">
    <location>
        <begin position="19"/>
        <end position="48"/>
    </location>
</feature>
<proteinExistence type="predicted"/>
<reference evidence="3" key="1">
    <citation type="submission" date="2014-05" db="EMBL/GenBank/DDBJ databases">
        <title>The transcriptome of the halophilic microalga Tetraselmis sp. GSL018 isolated from the Great Salt Lake, Utah.</title>
        <authorList>
            <person name="Jinkerson R.E."/>
            <person name="D'Adamo S."/>
            <person name="Posewitz M.C."/>
        </authorList>
    </citation>
    <scope>NUCLEOTIDE SEQUENCE</scope>
    <source>
        <strain evidence="3">GSL018</strain>
    </source>
</reference>
<feature type="compositionally biased region" description="Polar residues" evidence="2">
    <location>
        <begin position="282"/>
        <end position="297"/>
    </location>
</feature>